<dbReference type="Gene3D" id="3.30.470.20">
    <property type="entry name" value="ATP-grasp fold, B domain"/>
    <property type="match status" value="1"/>
</dbReference>
<feature type="domain" description="D-alanine--D-alanine ligase C-terminal" evidence="1">
    <location>
        <begin position="15"/>
        <end position="92"/>
    </location>
</feature>
<gene>
    <name evidence="2" type="ORF">COX94_00705</name>
</gene>
<name>A0A2J0MJF4_9BACT</name>
<dbReference type="InterPro" id="IPR011095">
    <property type="entry name" value="Dala_Dala_lig_C"/>
</dbReference>
<evidence type="ECO:0000259" key="1">
    <source>
        <dbReference type="Pfam" id="PF07478"/>
    </source>
</evidence>
<evidence type="ECO:0000313" key="2">
    <source>
        <dbReference type="EMBL" id="PIZ86250.1"/>
    </source>
</evidence>
<proteinExistence type="predicted"/>
<sequence>NFPAVEKKDGFILSPGKFTNIEKEKLISIIKKLHEYLNSPQYLKSDFILNKSRNIYLNNIEFFPNTNEDSCFCKSCESVGTNSHSVIEHILETALFKKSF</sequence>
<dbReference type="GO" id="GO:0008716">
    <property type="term" value="F:D-alanine-D-alanine ligase activity"/>
    <property type="evidence" value="ECO:0007669"/>
    <property type="project" value="InterPro"/>
</dbReference>
<comment type="caution">
    <text evidence="2">The sequence shown here is derived from an EMBL/GenBank/DDBJ whole genome shotgun (WGS) entry which is preliminary data.</text>
</comment>
<dbReference type="EMBL" id="PFOX01000012">
    <property type="protein sequence ID" value="PIZ86250.1"/>
    <property type="molecule type" value="Genomic_DNA"/>
</dbReference>
<dbReference type="Pfam" id="PF07478">
    <property type="entry name" value="Dala_Dala_lig_C"/>
    <property type="match status" value="1"/>
</dbReference>
<dbReference type="Proteomes" id="UP000229132">
    <property type="component" value="Unassembled WGS sequence"/>
</dbReference>
<feature type="non-terminal residue" evidence="2">
    <location>
        <position position="1"/>
    </location>
</feature>
<dbReference type="AlphaFoldDB" id="A0A2J0MJF4"/>
<organism evidence="2 3">
    <name type="scientific">Candidatus Nomurabacteria bacterium CG_4_10_14_0_2_um_filter_33_9</name>
    <dbReference type="NCBI Taxonomy" id="1974728"/>
    <lineage>
        <taxon>Bacteria</taxon>
        <taxon>Candidatus Nomuraibacteriota</taxon>
    </lineage>
</organism>
<protein>
    <recommendedName>
        <fullName evidence="1">D-alanine--D-alanine ligase C-terminal domain-containing protein</fullName>
    </recommendedName>
</protein>
<evidence type="ECO:0000313" key="3">
    <source>
        <dbReference type="Proteomes" id="UP000229132"/>
    </source>
</evidence>
<accession>A0A2J0MJF4</accession>
<reference evidence="3" key="1">
    <citation type="submission" date="2017-09" db="EMBL/GenBank/DDBJ databases">
        <title>Depth-based differentiation of microbial function through sediment-hosted aquifers and enrichment of novel symbionts in the deep terrestrial subsurface.</title>
        <authorList>
            <person name="Probst A.J."/>
            <person name="Ladd B."/>
            <person name="Jarett J.K."/>
            <person name="Geller-Mcgrath D.E."/>
            <person name="Sieber C.M.K."/>
            <person name="Emerson J.B."/>
            <person name="Anantharaman K."/>
            <person name="Thomas B.C."/>
            <person name="Malmstrom R."/>
            <person name="Stieglmeier M."/>
            <person name="Klingl A."/>
            <person name="Woyke T."/>
            <person name="Ryan C.M."/>
            <person name="Banfield J.F."/>
        </authorList>
    </citation>
    <scope>NUCLEOTIDE SEQUENCE [LARGE SCALE GENOMIC DNA]</scope>
</reference>